<accession>B6G056</accession>
<sequence>MIEEILSRYLFLYYIGIIKKHFFNLYFTFDNYDIIKKINTNKFGGHR</sequence>
<reference evidence="1 2" key="2">
    <citation type="submission" date="2008-10" db="EMBL/GenBank/DDBJ databases">
        <title>Draft genome sequence of Clostridium hiranonis (DSM 13275).</title>
        <authorList>
            <person name="Sudarsanam P."/>
            <person name="Ley R."/>
            <person name="Guruge J."/>
            <person name="Turnbaugh P.J."/>
            <person name="Mahowald M."/>
            <person name="Liep D."/>
            <person name="Gordon J."/>
        </authorList>
    </citation>
    <scope>NUCLEOTIDE SEQUENCE [LARGE SCALE GENOMIC DNA]</scope>
    <source>
        <strain evidence="1 2">DSM 13275</strain>
    </source>
</reference>
<organism evidence="1 2">
    <name type="scientific">Peptacetobacter hiranonis (strain DSM 13275 / JCM 10541 / KCTC 15199 / TO-931)</name>
    <name type="common">Clostridium hiranonis</name>
    <dbReference type="NCBI Taxonomy" id="500633"/>
    <lineage>
        <taxon>Bacteria</taxon>
        <taxon>Bacillati</taxon>
        <taxon>Bacillota</taxon>
        <taxon>Clostridia</taxon>
        <taxon>Peptostreptococcales</taxon>
        <taxon>Peptostreptococcaceae</taxon>
        <taxon>Peptacetobacter</taxon>
    </lineage>
</organism>
<evidence type="ECO:0000313" key="2">
    <source>
        <dbReference type="Proteomes" id="UP000003178"/>
    </source>
</evidence>
<comment type="caution">
    <text evidence="1">The sequence shown here is derived from an EMBL/GenBank/DDBJ whole genome shotgun (WGS) entry which is preliminary data.</text>
</comment>
<reference evidence="1 2" key="1">
    <citation type="submission" date="2008-09" db="EMBL/GenBank/DDBJ databases">
        <authorList>
            <person name="Fulton L."/>
            <person name="Clifton S."/>
            <person name="Fulton B."/>
            <person name="Xu J."/>
            <person name="Minx P."/>
            <person name="Pepin K.H."/>
            <person name="Johnson M."/>
            <person name="Thiruvilangam P."/>
            <person name="Bhonagiri V."/>
            <person name="Nash W.E."/>
            <person name="Mardis E.R."/>
            <person name="Wilson R.K."/>
        </authorList>
    </citation>
    <scope>NUCLEOTIDE SEQUENCE [LARGE SCALE GENOMIC DNA]</scope>
    <source>
        <strain evidence="1 2">DSM 13275</strain>
    </source>
</reference>
<dbReference type="Proteomes" id="UP000003178">
    <property type="component" value="Unassembled WGS sequence"/>
</dbReference>
<keyword evidence="2" id="KW-1185">Reference proteome</keyword>
<dbReference type="AlphaFoldDB" id="B6G056"/>
<dbReference type="STRING" id="500633.CLOHIR_01512"/>
<dbReference type="HOGENOM" id="CLU_3166439_0_0_9"/>
<evidence type="ECO:0000313" key="1">
    <source>
        <dbReference type="EMBL" id="EEA84884.1"/>
    </source>
</evidence>
<proteinExistence type="predicted"/>
<dbReference type="EMBL" id="ABWP01000060">
    <property type="protein sequence ID" value="EEA84884.1"/>
    <property type="molecule type" value="Genomic_DNA"/>
</dbReference>
<gene>
    <name evidence="1" type="ORF">CLOHIR_01512</name>
</gene>
<protein>
    <submittedName>
        <fullName evidence="1">Uncharacterized protein</fullName>
    </submittedName>
</protein>
<name>B6G056_PEPHT</name>